<dbReference type="EC" id="6.3.2.31" evidence="2"/>
<name>A0A075FJG8_9ARCH</name>
<keyword evidence="2" id="KW-0436">Ligase</keyword>
<proteinExistence type="predicted"/>
<dbReference type="AlphaFoldDB" id="A0A075FJG8"/>
<sequence length="123" mass="13402">MLPLNPDNSAKKIRLTFEKEFDIKIGVIISDTFGRPFRSGQTDVAIGVSGIAPLLNYRGIKDSYGKNINVTSIAIADELASSAELVLGKTTDSPVALIRGYDFKHSTKNSKLLIMPKNKSLFS</sequence>
<protein>
    <submittedName>
        <fullName evidence="2">F420-dependent oxidoreductase (CofE, fbiB)</fullName>
        <ecNumber evidence="2">6.3.2.31</ecNumber>
    </submittedName>
</protein>
<dbReference type="PANTHER" id="PTHR47917">
    <property type="match status" value="1"/>
</dbReference>
<evidence type="ECO:0000259" key="1">
    <source>
        <dbReference type="Pfam" id="PF01996"/>
    </source>
</evidence>
<reference evidence="2" key="1">
    <citation type="journal article" date="2014" name="Genome Biol. Evol.">
        <title>Pangenome evidence for extensive interdomain horizontal transfer affecting lineage core and shell genes in uncultured planktonic thaumarchaeota and euryarchaeota.</title>
        <authorList>
            <person name="Deschamps P."/>
            <person name="Zivanovic Y."/>
            <person name="Moreira D."/>
            <person name="Rodriguez-Valera F."/>
            <person name="Lopez-Garcia P."/>
        </authorList>
    </citation>
    <scope>NUCLEOTIDE SEQUENCE</scope>
</reference>
<accession>A0A075FJG8</accession>
<dbReference type="GO" id="GO:0052618">
    <property type="term" value="F:coenzyme F420-0:L-glutamate ligase activity"/>
    <property type="evidence" value="ECO:0007669"/>
    <property type="project" value="UniProtKB-EC"/>
</dbReference>
<gene>
    <name evidence="2" type="primary">cofE</name>
    <name evidence="2" type="synonym">fbiB</name>
</gene>
<feature type="domain" description="Coenzyme F420:L-glutamate ligase-like" evidence="1">
    <location>
        <begin position="2"/>
        <end position="100"/>
    </location>
</feature>
<dbReference type="SUPFAM" id="SSF144010">
    <property type="entry name" value="CofE-like"/>
    <property type="match status" value="1"/>
</dbReference>
<dbReference type="EMBL" id="KF900338">
    <property type="protein sequence ID" value="AIE91439.1"/>
    <property type="molecule type" value="Genomic_DNA"/>
</dbReference>
<dbReference type="Gene3D" id="3.30.1330.100">
    <property type="entry name" value="CofE-like"/>
    <property type="match status" value="1"/>
</dbReference>
<dbReference type="PANTHER" id="PTHR47917:SF1">
    <property type="entry name" value="COENZYME F420:L-GLUTAMATE LIGASE"/>
    <property type="match status" value="1"/>
</dbReference>
<dbReference type="InterPro" id="IPR002847">
    <property type="entry name" value="F420-0_gamma-glut_ligase-dom"/>
</dbReference>
<dbReference type="Pfam" id="PF01996">
    <property type="entry name" value="F420_ligase"/>
    <property type="match status" value="1"/>
</dbReference>
<organism evidence="2">
    <name type="scientific">uncultured marine thaumarchaeote AD1000_11_E10</name>
    <dbReference type="NCBI Taxonomy" id="1455890"/>
    <lineage>
        <taxon>Archaea</taxon>
        <taxon>Nitrososphaerota</taxon>
        <taxon>environmental samples</taxon>
    </lineage>
</organism>
<evidence type="ECO:0000313" key="2">
    <source>
        <dbReference type="EMBL" id="AIE91439.1"/>
    </source>
</evidence>